<dbReference type="Gene3D" id="3.20.70.20">
    <property type="match status" value="1"/>
</dbReference>
<dbReference type="GO" id="GO:0005829">
    <property type="term" value="C:cytosol"/>
    <property type="evidence" value="ECO:0007669"/>
    <property type="project" value="TreeGrafter"/>
</dbReference>
<keyword evidence="7" id="KW-1185">Reference proteome</keyword>
<evidence type="ECO:0000259" key="4">
    <source>
        <dbReference type="PROSITE" id="PS51149"/>
    </source>
</evidence>
<dbReference type="STRING" id="1640674.SAMN05216323_10418"/>
<dbReference type="EMBL" id="FMYP01000041">
    <property type="protein sequence ID" value="SDC63300.1"/>
    <property type="molecule type" value="Genomic_DNA"/>
</dbReference>
<dbReference type="InterPro" id="IPR001150">
    <property type="entry name" value="Gly_radical"/>
</dbReference>
<dbReference type="PROSITE" id="PS51149">
    <property type="entry name" value="GLY_RADICAL_2"/>
    <property type="match status" value="1"/>
</dbReference>
<evidence type="ECO:0000259" key="5">
    <source>
        <dbReference type="PROSITE" id="PS51554"/>
    </source>
</evidence>
<protein>
    <submittedName>
        <fullName evidence="6">Formate C-acetyltransferase</fullName>
    </submittedName>
</protein>
<dbReference type="Pfam" id="PF02901">
    <property type="entry name" value="PFL-like"/>
    <property type="match status" value="1"/>
</dbReference>
<dbReference type="RefSeq" id="WP_212590540.1">
    <property type="nucleotide sequence ID" value="NZ_FMYP01000041.1"/>
</dbReference>
<dbReference type="InterPro" id="IPR051215">
    <property type="entry name" value="GRE"/>
</dbReference>
<gene>
    <name evidence="6" type="ORF">SAMN05216323_10418</name>
</gene>
<dbReference type="NCBIfam" id="NF043068">
    <property type="entry name" value="glycl_HYPD"/>
    <property type="match status" value="1"/>
</dbReference>
<organism evidence="6 7">
    <name type="scientific">Williamwhitmania taraxaci</name>
    <dbReference type="NCBI Taxonomy" id="1640674"/>
    <lineage>
        <taxon>Bacteria</taxon>
        <taxon>Pseudomonadati</taxon>
        <taxon>Bacteroidota</taxon>
        <taxon>Bacteroidia</taxon>
        <taxon>Bacteroidales</taxon>
        <taxon>Williamwhitmaniaceae</taxon>
        <taxon>Williamwhitmania</taxon>
    </lineage>
</organism>
<keyword evidence="1 3" id="KW-0556">Organic radical</keyword>
<dbReference type="SUPFAM" id="SSF51998">
    <property type="entry name" value="PFL-like glycyl radical enzymes"/>
    <property type="match status" value="1"/>
</dbReference>
<dbReference type="PANTHER" id="PTHR43641">
    <property type="entry name" value="FORMATE ACETYLTRANSFERASE 3-RELATED"/>
    <property type="match status" value="1"/>
</dbReference>
<dbReference type="GO" id="GO:0016835">
    <property type="term" value="F:carbon-oxygen lyase activity"/>
    <property type="evidence" value="ECO:0007669"/>
    <property type="project" value="InterPro"/>
</dbReference>
<evidence type="ECO:0000256" key="3">
    <source>
        <dbReference type="PROSITE-ProRule" id="PRU00493"/>
    </source>
</evidence>
<evidence type="ECO:0000256" key="2">
    <source>
        <dbReference type="ARBA" id="ARBA00023239"/>
    </source>
</evidence>
<dbReference type="CDD" id="cd01677">
    <property type="entry name" value="PFL2_DhaB_BssA"/>
    <property type="match status" value="1"/>
</dbReference>
<dbReference type="InterPro" id="IPR050012">
    <property type="entry name" value="Glycl_HYPD"/>
</dbReference>
<dbReference type="AlphaFoldDB" id="A0A1G6N649"/>
<accession>A0A1G6N649</accession>
<feature type="domain" description="PFL" evidence="5">
    <location>
        <begin position="4"/>
        <end position="661"/>
    </location>
</feature>
<proteinExistence type="predicted"/>
<feature type="domain" description="Glycine radical" evidence="4">
    <location>
        <begin position="668"/>
        <end position="788"/>
    </location>
</feature>
<dbReference type="PROSITE" id="PS51554">
    <property type="entry name" value="PFL"/>
    <property type="match status" value="1"/>
</dbReference>
<dbReference type="Proteomes" id="UP000199452">
    <property type="component" value="Unassembled WGS sequence"/>
</dbReference>
<feature type="modified residue" description="Glycine radical" evidence="3">
    <location>
        <position position="763"/>
    </location>
</feature>
<evidence type="ECO:0000256" key="1">
    <source>
        <dbReference type="ARBA" id="ARBA00022818"/>
    </source>
</evidence>
<dbReference type="Pfam" id="PF01228">
    <property type="entry name" value="Gly_radical"/>
    <property type="match status" value="1"/>
</dbReference>
<evidence type="ECO:0000313" key="6">
    <source>
        <dbReference type="EMBL" id="SDC63300.1"/>
    </source>
</evidence>
<reference evidence="6 7" key="1">
    <citation type="submission" date="2016-09" db="EMBL/GenBank/DDBJ databases">
        <authorList>
            <person name="Capua I."/>
            <person name="De Benedictis P."/>
            <person name="Joannis T."/>
            <person name="Lombin L.H."/>
            <person name="Cattoli G."/>
        </authorList>
    </citation>
    <scope>NUCLEOTIDE SEQUENCE [LARGE SCALE GENOMIC DNA]</scope>
    <source>
        <strain evidence="6 7">A7P-90m</strain>
    </source>
</reference>
<dbReference type="GO" id="GO:0016740">
    <property type="term" value="F:transferase activity"/>
    <property type="evidence" value="ECO:0007669"/>
    <property type="project" value="UniProtKB-KW"/>
</dbReference>
<dbReference type="PANTHER" id="PTHR43641:SF2">
    <property type="entry name" value="DEHYDRATASE YBIW-RELATED"/>
    <property type="match status" value="1"/>
</dbReference>
<keyword evidence="6" id="KW-0808">Transferase</keyword>
<evidence type="ECO:0000313" key="7">
    <source>
        <dbReference type="Proteomes" id="UP000199452"/>
    </source>
</evidence>
<dbReference type="InterPro" id="IPR004184">
    <property type="entry name" value="PFL_dom"/>
</dbReference>
<name>A0A1G6N649_9BACT</name>
<sequence length="789" mass="88718">MINERIRTQREMSLRAINHISAERAILVTEFYALPSTALLSVPLQRAGALMYILSRKAICVNPFELIVGERGPAPKATSTYPEVCLHSIADLEILDSRPKVSYKVDEEVRKVYAEVIIPFWQGHTIRDRVFEQTTDEWQRCYAAGVFTEFQEQRAPGHTVAGKKLFQKGILDLKNDIQKSLASLDPLTDNHVFDKREELKAMDMAADAILVFAERHAQELERLAAIETDSVRKDEFIEMARICRKVPANAPETFHEMLQHYWFIHVGVITELNPWDSFNPGRLDQHLYPFYQKELADGSLTKAKAEELLQSFWVKFNNHPSPPKMGITAKESNTYTDFALINLGGLTSEGFDAVNGLSYLILDVIEEMRILQPSSMVQLSKKNPDSFITRAIKITKTGFGQPSIFNTDAIIQELVRQGKSLEDARNGGASGCVESGAFGTEAYWLTGYFNLPKVLEITMHNGIDPRTGARIGLETGIVTEFQTFNDLWMAFEKQLQHFIDIKIKGNCIIEQLYGRTLPAPFLSLFIDDCIANGKDYNAGGARYNSSYIQGVGLGSITDSLASLRYHVFDNKTITMDEMMRVLDANFEGSDAFRAKTIYETPKFGNDEDYADGHAVEVFNLLWSMLDGRPTARGGQFRLDMLPTTCHVYFGSLIGATPDGRLATMPLSEGISPVQGADRKGPTAVIKSVSKFDHLKTGGTLLNQKFTPEFFDGEDAIGKIVKLVRTYFRMDGHHIQFNVVSAVTLRDAQKHPENYGDLIVRVAGYSDYYNDLTPELQAEIIRRTEHQLYS</sequence>
<keyword evidence="2" id="KW-0456">Lyase</keyword>